<evidence type="ECO:0000256" key="4">
    <source>
        <dbReference type="ARBA" id="ARBA00012564"/>
    </source>
</evidence>
<dbReference type="GO" id="GO:0008270">
    <property type="term" value="F:zinc ion binding"/>
    <property type="evidence" value="ECO:0007669"/>
    <property type="project" value="InterPro"/>
</dbReference>
<dbReference type="GO" id="GO:0005615">
    <property type="term" value="C:extracellular space"/>
    <property type="evidence" value="ECO:0007669"/>
    <property type="project" value="TreeGrafter"/>
</dbReference>
<dbReference type="GO" id="GO:0006508">
    <property type="term" value="P:proteolysis"/>
    <property type="evidence" value="ECO:0007669"/>
    <property type="project" value="UniProtKB-KW"/>
</dbReference>
<evidence type="ECO:0000256" key="2">
    <source>
        <dbReference type="ARBA" id="ARBA00001947"/>
    </source>
</evidence>
<dbReference type="PRINTS" id="PR00756">
    <property type="entry name" value="ALADIPTASE"/>
</dbReference>
<feature type="domain" description="Aminopeptidase N-like N-terminal" evidence="14">
    <location>
        <begin position="53"/>
        <end position="242"/>
    </location>
</feature>
<dbReference type="Gene3D" id="1.25.10.10">
    <property type="entry name" value="Leucine-rich Repeat Variant"/>
    <property type="match status" value="1"/>
</dbReference>
<dbReference type="GO" id="GO:0016020">
    <property type="term" value="C:membrane"/>
    <property type="evidence" value="ECO:0007669"/>
    <property type="project" value="TreeGrafter"/>
</dbReference>
<keyword evidence="7" id="KW-0645">Protease</keyword>
<evidence type="ECO:0000256" key="5">
    <source>
        <dbReference type="ARBA" id="ARBA00015611"/>
    </source>
</evidence>
<evidence type="ECO:0000256" key="1">
    <source>
        <dbReference type="ARBA" id="ARBA00000098"/>
    </source>
</evidence>
<evidence type="ECO:0000313" key="16">
    <source>
        <dbReference type="Proteomes" id="UP000192393"/>
    </source>
</evidence>
<dbReference type="SUPFAM" id="SSF63737">
    <property type="entry name" value="Leukotriene A4 hydrolase N-terminal domain"/>
    <property type="match status" value="1"/>
</dbReference>
<dbReference type="Gene3D" id="1.10.390.10">
    <property type="entry name" value="Neutral Protease Domain 2"/>
    <property type="match status" value="1"/>
</dbReference>
<dbReference type="GO" id="GO:0043171">
    <property type="term" value="P:peptide catabolic process"/>
    <property type="evidence" value="ECO:0007669"/>
    <property type="project" value="TreeGrafter"/>
</dbReference>
<dbReference type="GO" id="GO:0042277">
    <property type="term" value="F:peptide binding"/>
    <property type="evidence" value="ECO:0007669"/>
    <property type="project" value="TreeGrafter"/>
</dbReference>
<comment type="similarity">
    <text evidence="3">Belongs to the peptidase M1 family.</text>
</comment>
<keyword evidence="6 15" id="KW-0031">Aminopeptidase</keyword>
<keyword evidence="12" id="KW-0732">Signal</keyword>
<dbReference type="InterPro" id="IPR001930">
    <property type="entry name" value="Peptidase_M1"/>
</dbReference>
<keyword evidence="11" id="KW-0482">Metalloprotease</keyword>
<evidence type="ECO:0000256" key="12">
    <source>
        <dbReference type="SAM" id="SignalP"/>
    </source>
</evidence>
<feature type="chain" id="PRO_5012506612" description="Aminopeptidase N" evidence="12">
    <location>
        <begin position="21"/>
        <end position="846"/>
    </location>
</feature>
<evidence type="ECO:0000256" key="11">
    <source>
        <dbReference type="ARBA" id="ARBA00023049"/>
    </source>
</evidence>
<dbReference type="CDD" id="cd09603">
    <property type="entry name" value="M1_APN_like"/>
    <property type="match status" value="1"/>
</dbReference>
<dbReference type="InterPro" id="IPR050344">
    <property type="entry name" value="Peptidase_M1_aminopeptidases"/>
</dbReference>
<name>A0A1W1ZLL4_9FLAO</name>
<evidence type="ECO:0000256" key="8">
    <source>
        <dbReference type="ARBA" id="ARBA00022723"/>
    </source>
</evidence>
<dbReference type="PANTHER" id="PTHR11533:SF174">
    <property type="entry name" value="PUROMYCIN-SENSITIVE AMINOPEPTIDASE-RELATED"/>
    <property type="match status" value="1"/>
</dbReference>
<dbReference type="Pfam" id="PF17900">
    <property type="entry name" value="Peptidase_M1_N"/>
    <property type="match status" value="1"/>
</dbReference>
<evidence type="ECO:0000256" key="10">
    <source>
        <dbReference type="ARBA" id="ARBA00022833"/>
    </source>
</evidence>
<feature type="domain" description="Peptidase M1 membrane alanine aminopeptidase" evidence="13">
    <location>
        <begin position="280"/>
        <end position="487"/>
    </location>
</feature>
<accession>A0A1W1ZLL4</accession>
<dbReference type="Proteomes" id="UP000192393">
    <property type="component" value="Unassembled WGS sequence"/>
</dbReference>
<dbReference type="InterPro" id="IPR027268">
    <property type="entry name" value="Peptidase_M4/M1_CTD_sf"/>
</dbReference>
<keyword evidence="16" id="KW-1185">Reference proteome</keyword>
<dbReference type="EMBL" id="FWXS01000003">
    <property type="protein sequence ID" value="SMC48978.1"/>
    <property type="molecule type" value="Genomic_DNA"/>
</dbReference>
<dbReference type="OrthoDB" id="100605at2"/>
<evidence type="ECO:0000259" key="13">
    <source>
        <dbReference type="Pfam" id="PF01433"/>
    </source>
</evidence>
<dbReference type="SUPFAM" id="SSF55486">
    <property type="entry name" value="Metalloproteases ('zincins'), catalytic domain"/>
    <property type="match status" value="1"/>
</dbReference>
<dbReference type="EC" id="3.4.11.2" evidence="4"/>
<dbReference type="Gene3D" id="2.60.40.1730">
    <property type="entry name" value="tricorn interacting facor f3 domain"/>
    <property type="match status" value="1"/>
</dbReference>
<dbReference type="InterPro" id="IPR014782">
    <property type="entry name" value="Peptidase_M1_dom"/>
</dbReference>
<dbReference type="STRING" id="1434700.SAMN06296427_10334"/>
<dbReference type="AlphaFoldDB" id="A0A1W1ZLL4"/>
<evidence type="ECO:0000313" key="15">
    <source>
        <dbReference type="EMBL" id="SMC48978.1"/>
    </source>
</evidence>
<keyword evidence="10" id="KW-0862">Zinc</keyword>
<evidence type="ECO:0000256" key="9">
    <source>
        <dbReference type="ARBA" id="ARBA00022801"/>
    </source>
</evidence>
<feature type="signal peptide" evidence="12">
    <location>
        <begin position="1"/>
        <end position="20"/>
    </location>
</feature>
<evidence type="ECO:0000256" key="3">
    <source>
        <dbReference type="ARBA" id="ARBA00010136"/>
    </source>
</evidence>
<dbReference type="GO" id="GO:0005737">
    <property type="term" value="C:cytoplasm"/>
    <property type="evidence" value="ECO:0007669"/>
    <property type="project" value="TreeGrafter"/>
</dbReference>
<keyword evidence="9" id="KW-0378">Hydrolase</keyword>
<comment type="cofactor">
    <cofactor evidence="2">
        <name>Zn(2+)</name>
        <dbReference type="ChEBI" id="CHEBI:29105"/>
    </cofactor>
</comment>
<dbReference type="SUPFAM" id="SSF48371">
    <property type="entry name" value="ARM repeat"/>
    <property type="match status" value="1"/>
</dbReference>
<dbReference type="GO" id="GO:0016285">
    <property type="term" value="F:alanyl aminopeptidase activity"/>
    <property type="evidence" value="ECO:0007669"/>
    <property type="project" value="UniProtKB-EC"/>
</dbReference>
<sequence>MQKQIFSIAFAFLVSATTYAQVKETLPPSYRENQSNKMDIYRAEAEKINSLVHTKLDLKFDFQKEQVNGEAWVTAKPHFYDTNTLLLDAKAMLIHEVALVTGGSKKNLKFTNDEFQLKIELDKTYKRNQEYTVYIKYTARPNEVKQEGSSAITDAKGMYFINAHGQDPDKPTQVWTQGETESSSCWFPTIDKPNQKTSQEMYLTVPDKFVSLSNGKLEKQTKNSDGTRTDYWKFDKKHAPYLFFVGIGDYSITKDKWKNIDVDYYVEHEYAPYAKEIFGNTPEMIGFFSELLKYEFPWNKYHQISARDYVSGAMENTTAVIFAEGVQQKPGQLIDENTWEGTIAHELFHHWFGDLVTTESWGNLTVNESLANYSEYLWFEHKFGKDKAEQDRYDDLQGYKMDPANFNKNLARVHYNAREDMFDGVSYNKGGKGVLHMLRGYLGDEAFFAGLSKYLHDYEYGTAEAVQMRLSMESVSGRDLNWFFDQWYFANGHPQMNIAYDYNASSKKVKVTVVQNQTNQLFEFPFAFDVVVDGKATRHHVWIAKKKENSFEFEANKNPEVVIPNADQDILCDITDNKSIEAFAAQYKTAKDEFISRLLAIDAFADAQSTNELALNTLISALNDPYYGIRTHAIYKLDPQYSKVKEKAIPVLKKLAASDPKTLVQSAALNVLNQMEEKDISIFQNGLKSKSFSVQAAAASGLMRLDPTKISELTQLDDEVLKNSPELIAELLPTWIQNNDKTKLPVIAESVALFTFTKYQDPVLGGKLEKGFNWMMAADDLNSTKKAASLYKQVANYLKDNPGAVMVLKQTIQQAISLKNQANIANPSKNLEEQVTVLNGALESIK</sequence>
<dbReference type="InterPro" id="IPR045357">
    <property type="entry name" value="Aminopeptidase_N-like_N"/>
</dbReference>
<dbReference type="RefSeq" id="WP_084016634.1">
    <property type="nucleotide sequence ID" value="NZ_FWXS01000003.1"/>
</dbReference>
<evidence type="ECO:0000259" key="14">
    <source>
        <dbReference type="Pfam" id="PF17900"/>
    </source>
</evidence>
<dbReference type="InterPro" id="IPR016024">
    <property type="entry name" value="ARM-type_fold"/>
</dbReference>
<dbReference type="InterPro" id="IPR042097">
    <property type="entry name" value="Aminopeptidase_N-like_N_sf"/>
</dbReference>
<evidence type="ECO:0000256" key="7">
    <source>
        <dbReference type="ARBA" id="ARBA00022670"/>
    </source>
</evidence>
<comment type="catalytic activity">
    <reaction evidence="1">
        <text>Release of an N-terminal amino acid, Xaa-|-Yaa- from a peptide, amide or arylamide. Xaa is preferably Ala, but may be most amino acids including Pro (slow action). When a terminal hydrophobic residue is followed by a prolyl residue, the two may be released as an intact Xaa-Pro dipeptide.</text>
        <dbReference type="EC" id="3.4.11.2"/>
    </reaction>
</comment>
<dbReference type="Pfam" id="PF01433">
    <property type="entry name" value="Peptidase_M1"/>
    <property type="match status" value="1"/>
</dbReference>
<reference evidence="15 16" key="1">
    <citation type="submission" date="2017-04" db="EMBL/GenBank/DDBJ databases">
        <authorList>
            <person name="Afonso C.L."/>
            <person name="Miller P.J."/>
            <person name="Scott M.A."/>
            <person name="Spackman E."/>
            <person name="Goraichik I."/>
            <person name="Dimitrov K.M."/>
            <person name="Suarez D.L."/>
            <person name="Swayne D.E."/>
        </authorList>
    </citation>
    <scope>NUCLEOTIDE SEQUENCE [LARGE SCALE GENOMIC DNA]</scope>
    <source>
        <strain evidence="15 16">CGMCC 1.12708</strain>
    </source>
</reference>
<dbReference type="GO" id="GO:0070006">
    <property type="term" value="F:metalloaminopeptidase activity"/>
    <property type="evidence" value="ECO:0007669"/>
    <property type="project" value="TreeGrafter"/>
</dbReference>
<proteinExistence type="inferred from homology"/>
<keyword evidence="8" id="KW-0479">Metal-binding</keyword>
<evidence type="ECO:0000256" key="6">
    <source>
        <dbReference type="ARBA" id="ARBA00022438"/>
    </source>
</evidence>
<dbReference type="PANTHER" id="PTHR11533">
    <property type="entry name" value="PROTEASE M1 ZINC METALLOPROTEASE"/>
    <property type="match status" value="1"/>
</dbReference>
<protein>
    <recommendedName>
        <fullName evidence="5">Aminopeptidase N</fullName>
        <ecNumber evidence="4">3.4.11.2</ecNumber>
    </recommendedName>
</protein>
<organism evidence="15 16">
    <name type="scientific">Moheibacter sediminis</name>
    <dbReference type="NCBI Taxonomy" id="1434700"/>
    <lineage>
        <taxon>Bacteria</taxon>
        <taxon>Pseudomonadati</taxon>
        <taxon>Bacteroidota</taxon>
        <taxon>Flavobacteriia</taxon>
        <taxon>Flavobacteriales</taxon>
        <taxon>Weeksellaceae</taxon>
        <taxon>Moheibacter</taxon>
    </lineage>
</organism>
<gene>
    <name evidence="15" type="ORF">SAMN06296427_10334</name>
</gene>
<dbReference type="InterPro" id="IPR011989">
    <property type="entry name" value="ARM-like"/>
</dbReference>